<accession>A0ACC0A8Q9</accession>
<comment type="caution">
    <text evidence="1">The sequence shown here is derived from an EMBL/GenBank/DDBJ whole genome shotgun (WGS) entry which is preliminary data.</text>
</comment>
<dbReference type="Proteomes" id="UP001060085">
    <property type="component" value="Linkage Group LG06"/>
</dbReference>
<name>A0ACC0A8Q9_CATRO</name>
<proteinExistence type="predicted"/>
<sequence>MRGGSGSINREGVLKSRVDTSEAPTAVAVNVDVEVSAHIMARTRGIIGGNRITVPSGNPHTPPSDACGALLKPPMDFRLPILPVLESGSSYSLRTGLYMQGYSNDSTSQPSGSHQSTAASCSFLKRRPTNPLIGLSSLTPIDSWSWGSYVDYEADGCEVVGGYYVIGGVGVSGAYVIGGASVSADGIPVDCVPIDELTLSPNALFCPQAIIPRLGDAFAHNELYKELHTHRDDHEKAGQFVDHCPDEFWASLFLSRHLKNICTSKTQKTEEHRQNGAPMPTYAELMYEVGMGLKRGHAYGFGVAKSACLRQQARAATKALFPITRGPAADYLHQLHLARSTSLPLNAVGISLSELGYLELPPVWQMPNYPIGEGTSYANPRGEDDHPREKGVSVTDTGQMIAGHKSVANFALQLNIRRNPCSATGD</sequence>
<protein>
    <submittedName>
        <fullName evidence="1">Uncharacterized protein</fullName>
    </submittedName>
</protein>
<evidence type="ECO:0000313" key="1">
    <source>
        <dbReference type="EMBL" id="KAI5657312.1"/>
    </source>
</evidence>
<keyword evidence="2" id="KW-1185">Reference proteome</keyword>
<gene>
    <name evidence="1" type="ORF">M9H77_26105</name>
</gene>
<evidence type="ECO:0000313" key="2">
    <source>
        <dbReference type="Proteomes" id="UP001060085"/>
    </source>
</evidence>
<dbReference type="EMBL" id="CM044706">
    <property type="protein sequence ID" value="KAI5657312.1"/>
    <property type="molecule type" value="Genomic_DNA"/>
</dbReference>
<reference evidence="2" key="1">
    <citation type="journal article" date="2023" name="Nat. Plants">
        <title>Single-cell RNA sequencing provides a high-resolution roadmap for understanding the multicellular compartmentation of specialized metabolism.</title>
        <authorList>
            <person name="Sun S."/>
            <person name="Shen X."/>
            <person name="Li Y."/>
            <person name="Li Y."/>
            <person name="Wang S."/>
            <person name="Li R."/>
            <person name="Zhang H."/>
            <person name="Shen G."/>
            <person name="Guo B."/>
            <person name="Wei J."/>
            <person name="Xu J."/>
            <person name="St-Pierre B."/>
            <person name="Chen S."/>
            <person name="Sun C."/>
        </authorList>
    </citation>
    <scope>NUCLEOTIDE SEQUENCE [LARGE SCALE GENOMIC DNA]</scope>
</reference>
<organism evidence="1 2">
    <name type="scientific">Catharanthus roseus</name>
    <name type="common">Madagascar periwinkle</name>
    <name type="synonym">Vinca rosea</name>
    <dbReference type="NCBI Taxonomy" id="4058"/>
    <lineage>
        <taxon>Eukaryota</taxon>
        <taxon>Viridiplantae</taxon>
        <taxon>Streptophyta</taxon>
        <taxon>Embryophyta</taxon>
        <taxon>Tracheophyta</taxon>
        <taxon>Spermatophyta</taxon>
        <taxon>Magnoliopsida</taxon>
        <taxon>eudicotyledons</taxon>
        <taxon>Gunneridae</taxon>
        <taxon>Pentapetalae</taxon>
        <taxon>asterids</taxon>
        <taxon>lamiids</taxon>
        <taxon>Gentianales</taxon>
        <taxon>Apocynaceae</taxon>
        <taxon>Rauvolfioideae</taxon>
        <taxon>Vinceae</taxon>
        <taxon>Catharanthinae</taxon>
        <taxon>Catharanthus</taxon>
    </lineage>
</organism>